<proteinExistence type="predicted"/>
<evidence type="ECO:0000256" key="3">
    <source>
        <dbReference type="ARBA" id="ARBA00012438"/>
    </source>
</evidence>
<evidence type="ECO:0000259" key="13">
    <source>
        <dbReference type="PROSITE" id="PS50109"/>
    </source>
</evidence>
<keyword evidence="7" id="KW-0547">Nucleotide-binding</keyword>
<keyword evidence="8" id="KW-0418">Kinase</keyword>
<dbReference type="SMART" id="SM00387">
    <property type="entry name" value="HATPase_c"/>
    <property type="match status" value="1"/>
</dbReference>
<dbReference type="PROSITE" id="PS50109">
    <property type="entry name" value="HIS_KIN"/>
    <property type="match status" value="1"/>
</dbReference>
<evidence type="ECO:0000256" key="7">
    <source>
        <dbReference type="ARBA" id="ARBA00022741"/>
    </source>
</evidence>
<feature type="compositionally biased region" description="Basic and acidic residues" evidence="12">
    <location>
        <begin position="742"/>
        <end position="756"/>
    </location>
</feature>
<keyword evidence="11" id="KW-0902">Two-component regulatory system</keyword>
<evidence type="ECO:0000256" key="8">
    <source>
        <dbReference type="ARBA" id="ARBA00022777"/>
    </source>
</evidence>
<keyword evidence="10" id="KW-0472">Membrane</keyword>
<comment type="subcellular location">
    <subcellularLocation>
        <location evidence="2">Membrane</location>
    </subcellularLocation>
</comment>
<feature type="compositionally biased region" description="Basic and acidic residues" evidence="12">
    <location>
        <begin position="717"/>
        <end position="730"/>
    </location>
</feature>
<dbReference type="RefSeq" id="WP_206963536.1">
    <property type="nucleotide sequence ID" value="NZ_BAAAJJ010000001.1"/>
</dbReference>
<protein>
    <recommendedName>
        <fullName evidence="3">histidine kinase</fullName>
        <ecNumber evidence="3">2.7.13.3</ecNumber>
    </recommendedName>
</protein>
<dbReference type="InterPro" id="IPR003594">
    <property type="entry name" value="HATPase_dom"/>
</dbReference>
<evidence type="ECO:0000313" key="16">
    <source>
        <dbReference type="Proteomes" id="UP000664167"/>
    </source>
</evidence>
<evidence type="ECO:0000256" key="2">
    <source>
        <dbReference type="ARBA" id="ARBA00004370"/>
    </source>
</evidence>
<evidence type="ECO:0000256" key="1">
    <source>
        <dbReference type="ARBA" id="ARBA00000085"/>
    </source>
</evidence>
<name>A0A939JH60_9ACTN</name>
<dbReference type="PROSITE" id="PS50885">
    <property type="entry name" value="HAMP"/>
    <property type="match status" value="1"/>
</dbReference>
<dbReference type="GO" id="GO:0000160">
    <property type="term" value="P:phosphorelay signal transduction system"/>
    <property type="evidence" value="ECO:0007669"/>
    <property type="project" value="UniProtKB-KW"/>
</dbReference>
<dbReference type="Pfam" id="PF08376">
    <property type="entry name" value="NIT"/>
    <property type="match status" value="1"/>
</dbReference>
<dbReference type="PANTHER" id="PTHR44936">
    <property type="entry name" value="SENSOR PROTEIN CREC"/>
    <property type="match status" value="1"/>
</dbReference>
<accession>A0A939JH60</accession>
<keyword evidence="4" id="KW-0597">Phosphoprotein</keyword>
<dbReference type="GO" id="GO:0005524">
    <property type="term" value="F:ATP binding"/>
    <property type="evidence" value="ECO:0007669"/>
    <property type="project" value="UniProtKB-KW"/>
</dbReference>
<dbReference type="InterPro" id="IPR050980">
    <property type="entry name" value="2C_sensor_his_kinase"/>
</dbReference>
<dbReference type="InterPro" id="IPR005467">
    <property type="entry name" value="His_kinase_dom"/>
</dbReference>
<comment type="caution">
    <text evidence="15">The sequence shown here is derived from an EMBL/GenBank/DDBJ whole genome shotgun (WGS) entry which is preliminary data.</text>
</comment>
<evidence type="ECO:0000259" key="14">
    <source>
        <dbReference type="PROSITE" id="PS50885"/>
    </source>
</evidence>
<dbReference type="Pfam" id="PF02518">
    <property type="entry name" value="HATPase_c"/>
    <property type="match status" value="1"/>
</dbReference>
<evidence type="ECO:0000256" key="12">
    <source>
        <dbReference type="SAM" id="MobiDB-lite"/>
    </source>
</evidence>
<feature type="compositionally biased region" description="Basic and acidic residues" evidence="12">
    <location>
        <begin position="782"/>
        <end position="792"/>
    </location>
</feature>
<dbReference type="Gene3D" id="6.10.340.10">
    <property type="match status" value="1"/>
</dbReference>
<feature type="region of interest" description="Disordered" evidence="12">
    <location>
        <begin position="712"/>
        <end position="848"/>
    </location>
</feature>
<dbReference type="InterPro" id="IPR036890">
    <property type="entry name" value="HATPase_C_sf"/>
</dbReference>
<dbReference type="AlphaFoldDB" id="A0A939JH60"/>
<dbReference type="Proteomes" id="UP000664167">
    <property type="component" value="Unassembled WGS sequence"/>
</dbReference>
<sequence>MRAPVRNKWPRGSNDPRTMRVRRRLVAGVAVVGITVLAAGAPSVVTASTEVSDAQHLVDLAALNQQAVSLAHTLADERDDVTVYIAAGRSGKQPETGGVDRAIDEISAEEAGAPDGLRRDLAGVPGIRRTALTGKGGALDAQRAYSEVVGKLQDLAEQLAEQTPPEAAPTTRAPLALGRAADQASATRGLLLAALAVPRPAKQSEYDPMTGTYVLKQPSDPNSGTRDALSAAAQQSRVRELGALADFDQAAQPAARESLVSTVSGTDVNSAERYLTRLADQPKLSDADLKTSRSKLDDALSARIDQMRSVESTLGVQQEQRLAKLRDDRVTALEIQIAETAALLLLAIGVSTAVARTLTRPLAVLRIGAARLAGDPEAEDPIRFTGRNDEFAQVVRSLNTLHGKFLAAGSRAQSLVGGHSELADERGALADDRAELQARTAELEDHAARVGAQLEQLRSTVHTTFVNLALRSLGVVDRQLTVIESLEEREQDPEGLATLFKLDHMATVLRRHSENLLVLAGADHGHGHGSAVPLVDVLRAAVSEIERYERIAIQSLPPHAQVAGFAADDISHLVAELLENATSFSPPDAQVALSAWMLESGEVMVSVQDEGIGMAATRRTEINARLAEPDPEVADTSTGLGLHVAALLAARHGVRIELREQQQGGTAAVVVLPAALLPTEPPVLAVPHRAPVPGAAPALHLPGQIAEANSNALPTRSRYDIGPDAHERAPEPLIDEPTFTMRRPDPEPEPEPERAPVPKPAAGPGSDPVTVMGLPKRTPKITRPDVAPEPKKRPAGVDADALRRRLGGFHQGAKDGRRDVEAEIEEIEETAGTTDSDDAGDSVEEARS</sequence>
<reference evidence="15" key="1">
    <citation type="submission" date="2021-03" db="EMBL/GenBank/DDBJ databases">
        <title>Streptomyces poriferae sp. nov., a novel marine sponge-derived Actinobacteria species with anti-MRSA activity.</title>
        <authorList>
            <person name="Sandoval-Powers M."/>
            <person name="Kralova S."/>
            <person name="Nguyen G.-S."/>
            <person name="Fawwal D."/>
            <person name="Degnes K."/>
            <person name="Klinkenberg G."/>
            <person name="Sletta H."/>
            <person name="Wentzel A."/>
            <person name="Liles M.R."/>
        </authorList>
    </citation>
    <scope>NUCLEOTIDE SEQUENCE</scope>
    <source>
        <strain evidence="15">DSM 41794</strain>
    </source>
</reference>
<keyword evidence="9" id="KW-0067">ATP-binding</keyword>
<keyword evidence="16" id="KW-1185">Reference proteome</keyword>
<evidence type="ECO:0000256" key="4">
    <source>
        <dbReference type="ARBA" id="ARBA00022553"/>
    </source>
</evidence>
<keyword evidence="10" id="KW-1133">Transmembrane helix</keyword>
<evidence type="ECO:0000256" key="6">
    <source>
        <dbReference type="ARBA" id="ARBA00022692"/>
    </source>
</evidence>
<feature type="compositionally biased region" description="Acidic residues" evidence="12">
    <location>
        <begin position="822"/>
        <end position="848"/>
    </location>
</feature>
<comment type="catalytic activity">
    <reaction evidence="1">
        <text>ATP + protein L-histidine = ADP + protein N-phospho-L-histidine.</text>
        <dbReference type="EC" id="2.7.13.3"/>
    </reaction>
</comment>
<dbReference type="GO" id="GO:0016020">
    <property type="term" value="C:membrane"/>
    <property type="evidence" value="ECO:0007669"/>
    <property type="project" value="UniProtKB-SubCell"/>
</dbReference>
<dbReference type="SUPFAM" id="SSF55874">
    <property type="entry name" value="ATPase domain of HSP90 chaperone/DNA topoisomerase II/histidine kinase"/>
    <property type="match status" value="1"/>
</dbReference>
<keyword evidence="5" id="KW-0808">Transferase</keyword>
<evidence type="ECO:0000256" key="5">
    <source>
        <dbReference type="ARBA" id="ARBA00022679"/>
    </source>
</evidence>
<dbReference type="Gene3D" id="3.30.565.10">
    <property type="entry name" value="Histidine kinase-like ATPase, C-terminal domain"/>
    <property type="match status" value="1"/>
</dbReference>
<feature type="domain" description="Histidine kinase" evidence="13">
    <location>
        <begin position="570"/>
        <end position="676"/>
    </location>
</feature>
<evidence type="ECO:0000256" key="9">
    <source>
        <dbReference type="ARBA" id="ARBA00022840"/>
    </source>
</evidence>
<organism evidence="15 16">
    <name type="scientific">Streptomyces beijiangensis</name>
    <dbReference type="NCBI Taxonomy" id="163361"/>
    <lineage>
        <taxon>Bacteria</taxon>
        <taxon>Bacillati</taxon>
        <taxon>Actinomycetota</taxon>
        <taxon>Actinomycetes</taxon>
        <taxon>Kitasatosporales</taxon>
        <taxon>Streptomycetaceae</taxon>
        <taxon>Streptomyces</taxon>
    </lineage>
</organism>
<dbReference type="GO" id="GO:0004673">
    <property type="term" value="F:protein histidine kinase activity"/>
    <property type="evidence" value="ECO:0007669"/>
    <property type="project" value="UniProtKB-EC"/>
</dbReference>
<dbReference type="InterPro" id="IPR003660">
    <property type="entry name" value="HAMP_dom"/>
</dbReference>
<feature type="compositionally biased region" description="Basic and acidic residues" evidence="12">
    <location>
        <begin position="812"/>
        <end position="821"/>
    </location>
</feature>
<dbReference type="PANTHER" id="PTHR44936:SF9">
    <property type="entry name" value="SENSOR PROTEIN CREC"/>
    <property type="match status" value="1"/>
</dbReference>
<evidence type="ECO:0000256" key="11">
    <source>
        <dbReference type="ARBA" id="ARBA00023012"/>
    </source>
</evidence>
<dbReference type="EMBL" id="JAFLRJ010000183">
    <property type="protein sequence ID" value="MBO0514128.1"/>
    <property type="molecule type" value="Genomic_DNA"/>
</dbReference>
<evidence type="ECO:0000313" key="15">
    <source>
        <dbReference type="EMBL" id="MBO0514128.1"/>
    </source>
</evidence>
<feature type="domain" description="HAMP" evidence="14">
    <location>
        <begin position="356"/>
        <end position="410"/>
    </location>
</feature>
<keyword evidence="6" id="KW-0812">Transmembrane</keyword>
<dbReference type="InterPro" id="IPR013587">
    <property type="entry name" value="Nitrate/nitrite_sensing"/>
</dbReference>
<evidence type="ECO:0000256" key="10">
    <source>
        <dbReference type="ARBA" id="ARBA00022989"/>
    </source>
</evidence>
<dbReference type="EC" id="2.7.13.3" evidence="3"/>
<gene>
    <name evidence="15" type="ORF">J0695_20330</name>
</gene>